<dbReference type="InterPro" id="IPR050546">
    <property type="entry name" value="Glycosyl_Hydrlase_16"/>
</dbReference>
<dbReference type="AlphaFoldDB" id="A0A7K1U3E3"/>
<dbReference type="SUPFAM" id="SSF49899">
    <property type="entry name" value="Concanavalin A-like lectins/glucanases"/>
    <property type="match status" value="1"/>
</dbReference>
<feature type="domain" description="GH16" evidence="2">
    <location>
        <begin position="23"/>
        <end position="287"/>
    </location>
</feature>
<evidence type="ECO:0000313" key="4">
    <source>
        <dbReference type="Proteomes" id="UP000461730"/>
    </source>
</evidence>
<dbReference type="PROSITE" id="PS51257">
    <property type="entry name" value="PROKAR_LIPOPROTEIN"/>
    <property type="match status" value="1"/>
</dbReference>
<keyword evidence="3" id="KW-0378">Hydrolase</keyword>
<evidence type="ECO:0000259" key="2">
    <source>
        <dbReference type="PROSITE" id="PS51762"/>
    </source>
</evidence>
<dbReference type="Proteomes" id="UP000461730">
    <property type="component" value="Unassembled WGS sequence"/>
</dbReference>
<dbReference type="InterPro" id="IPR013320">
    <property type="entry name" value="ConA-like_dom_sf"/>
</dbReference>
<protein>
    <submittedName>
        <fullName evidence="3">Family 16 glycosylhydrolase</fullName>
    </submittedName>
</protein>
<evidence type="ECO:0000256" key="1">
    <source>
        <dbReference type="ARBA" id="ARBA00006865"/>
    </source>
</evidence>
<dbReference type="CDD" id="cd08023">
    <property type="entry name" value="GH16_laminarinase_like"/>
    <property type="match status" value="1"/>
</dbReference>
<evidence type="ECO:0000313" key="3">
    <source>
        <dbReference type="EMBL" id="MVT08840.1"/>
    </source>
</evidence>
<dbReference type="GO" id="GO:0005975">
    <property type="term" value="P:carbohydrate metabolic process"/>
    <property type="evidence" value="ECO:0007669"/>
    <property type="project" value="InterPro"/>
</dbReference>
<dbReference type="InterPro" id="IPR000757">
    <property type="entry name" value="Beta-glucanase-like"/>
</dbReference>
<comment type="caution">
    <text evidence="3">The sequence shown here is derived from an EMBL/GenBank/DDBJ whole genome shotgun (WGS) entry which is preliminary data.</text>
</comment>
<comment type="similarity">
    <text evidence="1">Belongs to the glycosyl hydrolase 16 family.</text>
</comment>
<dbReference type="Pfam" id="PF00722">
    <property type="entry name" value="Glyco_hydro_16"/>
    <property type="match status" value="1"/>
</dbReference>
<dbReference type="EMBL" id="WRXN01000004">
    <property type="protein sequence ID" value="MVT08840.1"/>
    <property type="molecule type" value="Genomic_DNA"/>
</dbReference>
<sequence length="287" mass="32930">MIREKTAYGCLALLLCGALYGCSPSKGKPLAATPEGYKLVWADEFNKDGAPDPANWTYENGFVRNEELQWYQPENARCKKGLLVITVKREKKPNPLYEEGSKDWRKKRQYIEYTGACLKTPGLHSWQYGRFEMRGRISTDAGLWPAWWTLGEKGEWPSNGEIDIMEYYKGGLLANIACGTSKRYHAEWYSKISKLDSLGGKTWADKFHVWRMDWDETAIALYVDDVLLNRVPMEKLANKDGTGINPFKQPHYMLLNFAIGGMNGGDPANTTFPRHFEVDYVRVYQRQ</sequence>
<gene>
    <name evidence="3" type="ORF">GO493_11260</name>
</gene>
<keyword evidence="4" id="KW-1185">Reference proteome</keyword>
<organism evidence="3 4">
    <name type="scientific">Chitinophaga tropicalis</name>
    <dbReference type="NCBI Taxonomy" id="2683588"/>
    <lineage>
        <taxon>Bacteria</taxon>
        <taxon>Pseudomonadati</taxon>
        <taxon>Bacteroidota</taxon>
        <taxon>Chitinophagia</taxon>
        <taxon>Chitinophagales</taxon>
        <taxon>Chitinophagaceae</taxon>
        <taxon>Chitinophaga</taxon>
    </lineage>
</organism>
<dbReference type="PROSITE" id="PS51762">
    <property type="entry name" value="GH16_2"/>
    <property type="match status" value="1"/>
</dbReference>
<proteinExistence type="inferred from homology"/>
<dbReference type="GO" id="GO:0004553">
    <property type="term" value="F:hydrolase activity, hydrolyzing O-glycosyl compounds"/>
    <property type="evidence" value="ECO:0007669"/>
    <property type="project" value="InterPro"/>
</dbReference>
<reference evidence="3 4" key="1">
    <citation type="submission" date="2019-12" db="EMBL/GenBank/DDBJ databases">
        <title>Chitinophaga sp. strain ysch24 (GDMCC 1.1355), whole genome shotgun sequence.</title>
        <authorList>
            <person name="Zhang X."/>
        </authorList>
    </citation>
    <scope>NUCLEOTIDE SEQUENCE [LARGE SCALE GENOMIC DNA]</scope>
    <source>
        <strain evidence="4">ysch24</strain>
    </source>
</reference>
<name>A0A7K1U3E3_9BACT</name>
<accession>A0A7K1U3E3</accession>
<dbReference type="RefSeq" id="WP_157306262.1">
    <property type="nucleotide sequence ID" value="NZ_WRXN01000004.1"/>
</dbReference>
<dbReference type="PANTHER" id="PTHR10963">
    <property type="entry name" value="GLYCOSYL HYDROLASE-RELATED"/>
    <property type="match status" value="1"/>
</dbReference>
<dbReference type="Gene3D" id="2.60.120.200">
    <property type="match status" value="1"/>
</dbReference>
<dbReference type="PANTHER" id="PTHR10963:SF55">
    <property type="entry name" value="GLYCOSIDE HYDROLASE FAMILY 16 PROTEIN"/>
    <property type="match status" value="1"/>
</dbReference>